<protein>
    <submittedName>
        <fullName evidence="2">Periplasmic heavy metal sensor</fullName>
    </submittedName>
</protein>
<feature type="coiled-coil region" evidence="1">
    <location>
        <begin position="54"/>
        <end position="85"/>
    </location>
</feature>
<evidence type="ECO:0000256" key="1">
    <source>
        <dbReference type="SAM" id="Coils"/>
    </source>
</evidence>
<organism evidence="2 3">
    <name type="scientific">Marinicauda pacifica</name>
    <dbReference type="NCBI Taxonomy" id="1133559"/>
    <lineage>
        <taxon>Bacteria</taxon>
        <taxon>Pseudomonadati</taxon>
        <taxon>Pseudomonadota</taxon>
        <taxon>Alphaproteobacteria</taxon>
        <taxon>Maricaulales</taxon>
        <taxon>Maricaulaceae</taxon>
        <taxon>Marinicauda</taxon>
    </lineage>
</organism>
<evidence type="ECO:0000313" key="2">
    <source>
        <dbReference type="EMBL" id="TGY94821.1"/>
    </source>
</evidence>
<dbReference type="Proteomes" id="UP000305451">
    <property type="component" value="Unassembled WGS sequence"/>
</dbReference>
<accession>A0A4S2HG91</accession>
<gene>
    <name evidence="2" type="ORF">E5162_06045</name>
</gene>
<reference evidence="2 3" key="1">
    <citation type="journal article" date="2013" name="Int. J. Syst. Evol. Microbiol.">
        <title>Marinicauda pacifica gen. nov., sp. nov., a prosthecate alphaproteobacterium of the family Hyphomonadaceae isolated from deep seawater.</title>
        <authorList>
            <person name="Zhang X.Y."/>
            <person name="Li G.W."/>
            <person name="Wang C.S."/>
            <person name="Zhang Y.J."/>
            <person name="Xu X.W."/>
            <person name="Li H."/>
            <person name="Liu A."/>
            <person name="Liu C."/>
            <person name="Xie B.B."/>
            <person name="Qin Q.L."/>
            <person name="Xu Z."/>
            <person name="Chen X.L."/>
            <person name="Zhou B.C."/>
            <person name="Zhang Y.Z."/>
        </authorList>
    </citation>
    <scope>NUCLEOTIDE SEQUENCE [LARGE SCALE GENOMIC DNA]</scope>
    <source>
        <strain evidence="2 3">P-1 km-3</strain>
    </source>
</reference>
<dbReference type="EMBL" id="SRXV01000001">
    <property type="protein sequence ID" value="TGY94821.1"/>
    <property type="molecule type" value="Genomic_DNA"/>
</dbReference>
<keyword evidence="1" id="KW-0175">Coiled coil</keyword>
<comment type="caution">
    <text evidence="2">The sequence shown here is derived from an EMBL/GenBank/DDBJ whole genome shotgun (WGS) entry which is preliminary data.</text>
</comment>
<proteinExistence type="predicted"/>
<dbReference type="OrthoDB" id="7450844at2"/>
<sequence length="142" mass="15337">MIRSGLVAAVLGLAGGLIGVWLGIGLGSGGQEGDNFHALVHEELELDAEQDTRIDEIEARFAAIRDAKEAELREAREAIGEALLRDKALSEDVTAATARYHDAMVELQLATLDHLLAMRAELSPEQAQEFDDILGRAFDDQG</sequence>
<dbReference type="AlphaFoldDB" id="A0A4S2HG91"/>
<dbReference type="InterPro" id="IPR025961">
    <property type="entry name" value="Metal_resist"/>
</dbReference>
<evidence type="ECO:0000313" key="3">
    <source>
        <dbReference type="Proteomes" id="UP000305451"/>
    </source>
</evidence>
<keyword evidence="3" id="KW-1185">Reference proteome</keyword>
<dbReference type="Gene3D" id="1.20.120.1490">
    <property type="match status" value="1"/>
</dbReference>
<dbReference type="RefSeq" id="WP_135944017.1">
    <property type="nucleotide sequence ID" value="NZ_BMEI01000001.1"/>
</dbReference>
<name>A0A4S2HG91_9PROT</name>
<dbReference type="Pfam" id="PF13801">
    <property type="entry name" value="Metal_resist"/>
    <property type="match status" value="1"/>
</dbReference>